<dbReference type="Proteomes" id="UP000806378">
    <property type="component" value="Unassembled WGS sequence"/>
</dbReference>
<proteinExistence type="predicted"/>
<sequence>MLGRRLGIALSNTLFSNSSLINQNAISRFSTDAGRCDQVLLDCIECDFLYLGYIHRVDSSALFPLLCSHYSLSVKRLWHVLILQRLK</sequence>
<gene>
    <name evidence="1" type="ORF">BT93_L3797</name>
</gene>
<evidence type="ECO:0000313" key="1">
    <source>
        <dbReference type="EMBL" id="KAF7846759.1"/>
    </source>
</evidence>
<name>A0A8T0CL45_CORYI</name>
<evidence type="ECO:0000313" key="2">
    <source>
        <dbReference type="Proteomes" id="UP000806378"/>
    </source>
</evidence>
<reference evidence="1" key="1">
    <citation type="submission" date="2020-05" db="EMBL/GenBank/DDBJ databases">
        <title>WGS assembly of Corymbia citriodora subspecies variegata.</title>
        <authorList>
            <person name="Barry K."/>
            <person name="Hundley H."/>
            <person name="Shu S."/>
            <person name="Jenkins J."/>
            <person name="Grimwood J."/>
            <person name="Baten A."/>
        </authorList>
    </citation>
    <scope>NUCLEOTIDE SEQUENCE</scope>
    <source>
        <strain evidence="1">CV2-018</strain>
    </source>
</reference>
<comment type="caution">
    <text evidence="1">The sequence shown here is derived from an EMBL/GenBank/DDBJ whole genome shotgun (WGS) entry which is preliminary data.</text>
</comment>
<keyword evidence="2" id="KW-1185">Reference proteome</keyword>
<organism evidence="1 2">
    <name type="scientific">Corymbia citriodora subsp. variegata</name>
    <dbReference type="NCBI Taxonomy" id="360336"/>
    <lineage>
        <taxon>Eukaryota</taxon>
        <taxon>Viridiplantae</taxon>
        <taxon>Streptophyta</taxon>
        <taxon>Embryophyta</taxon>
        <taxon>Tracheophyta</taxon>
        <taxon>Spermatophyta</taxon>
        <taxon>Magnoliopsida</taxon>
        <taxon>eudicotyledons</taxon>
        <taxon>Gunneridae</taxon>
        <taxon>Pentapetalae</taxon>
        <taxon>rosids</taxon>
        <taxon>malvids</taxon>
        <taxon>Myrtales</taxon>
        <taxon>Myrtaceae</taxon>
        <taxon>Myrtoideae</taxon>
        <taxon>Eucalypteae</taxon>
        <taxon>Corymbia</taxon>
    </lineage>
</organism>
<accession>A0A8T0CL45</accession>
<dbReference type="Gramene" id="rna-gnl|WGS:JABURB|Cocit.L3797.1">
    <property type="protein sequence ID" value="cds-KAF7846759.1"/>
    <property type="gene ID" value="gene-BT93_L3797"/>
</dbReference>
<dbReference type="AlphaFoldDB" id="A0A8T0CL45"/>
<dbReference type="EMBL" id="MU091929">
    <property type="protein sequence ID" value="KAF7846759.1"/>
    <property type="molecule type" value="Genomic_DNA"/>
</dbReference>
<protein>
    <submittedName>
        <fullName evidence="1">Uncharacterized protein</fullName>
    </submittedName>
</protein>